<name>A0ABV4U3E1_9BACT</name>
<dbReference type="PANTHER" id="PTHR11749">
    <property type="entry name" value="RIBULOSE-5-PHOSPHATE-3-EPIMERASE"/>
    <property type="match status" value="1"/>
</dbReference>
<dbReference type="GO" id="GO:0004750">
    <property type="term" value="F:D-ribulose-phosphate 3-epimerase activity"/>
    <property type="evidence" value="ECO:0007669"/>
    <property type="project" value="UniProtKB-EC"/>
</dbReference>
<evidence type="ECO:0000313" key="12">
    <source>
        <dbReference type="EMBL" id="MFA9477359.1"/>
    </source>
</evidence>
<protein>
    <recommendedName>
        <fullName evidence="7 10">Ribulose-phosphate 3-epimerase</fullName>
        <ecNumber evidence="7 10">5.1.3.1</ecNumber>
    </recommendedName>
</protein>
<dbReference type="RefSeq" id="WP_425344284.1">
    <property type="nucleotide sequence ID" value="NZ_JBGUBD010000002.1"/>
</dbReference>
<feature type="active site" description="Proton acceptor" evidence="10">
    <location>
        <position position="45"/>
    </location>
</feature>
<feature type="binding site" evidence="10">
    <location>
        <begin position="191"/>
        <end position="193"/>
    </location>
    <ligand>
        <name>substrate</name>
    </ligand>
</feature>
<keyword evidence="8 10" id="KW-0479">Metal-binding</keyword>
<dbReference type="Pfam" id="PF00834">
    <property type="entry name" value="Ribul_P_3_epim"/>
    <property type="match status" value="1"/>
</dbReference>
<dbReference type="Proteomes" id="UP001575105">
    <property type="component" value="Unassembled WGS sequence"/>
</dbReference>
<keyword evidence="9 10" id="KW-0413">Isomerase</keyword>
<evidence type="ECO:0000256" key="1">
    <source>
        <dbReference type="ARBA" id="ARBA00001782"/>
    </source>
</evidence>
<reference evidence="12 13" key="1">
    <citation type="submission" date="2024-08" db="EMBL/GenBank/DDBJ databases">
        <title>Whole-genome sequencing of halo(alkali)philic microorganisms from hypersaline lakes.</title>
        <authorList>
            <person name="Sorokin D.Y."/>
            <person name="Merkel A.Y."/>
            <person name="Messina E."/>
            <person name="Yakimov M."/>
        </authorList>
    </citation>
    <scope>NUCLEOTIDE SEQUENCE [LARGE SCALE GENOMIC DNA]</scope>
    <source>
        <strain evidence="12 13">AB-hyl4</strain>
    </source>
</reference>
<dbReference type="InterPro" id="IPR013785">
    <property type="entry name" value="Aldolase_TIM"/>
</dbReference>
<evidence type="ECO:0000256" key="11">
    <source>
        <dbReference type="PIRNR" id="PIRNR001461"/>
    </source>
</evidence>
<gene>
    <name evidence="10 12" type="primary">rpe</name>
    <name evidence="12" type="ORF">ACERK3_03515</name>
</gene>
<organism evidence="12 13">
    <name type="scientific">Natronomicrosphaera hydrolytica</name>
    <dbReference type="NCBI Taxonomy" id="3242702"/>
    <lineage>
        <taxon>Bacteria</taxon>
        <taxon>Pseudomonadati</taxon>
        <taxon>Planctomycetota</taxon>
        <taxon>Phycisphaerae</taxon>
        <taxon>Phycisphaerales</taxon>
        <taxon>Phycisphaeraceae</taxon>
        <taxon>Natronomicrosphaera</taxon>
    </lineage>
</organism>
<feature type="binding site" evidence="10">
    <location>
        <position position="77"/>
    </location>
    <ligand>
        <name>a divalent metal cation</name>
        <dbReference type="ChEBI" id="CHEBI:60240"/>
    </ligand>
</feature>
<dbReference type="CDD" id="cd00429">
    <property type="entry name" value="RPE"/>
    <property type="match status" value="1"/>
</dbReference>
<feature type="binding site" evidence="10">
    <location>
        <begin position="213"/>
        <end position="214"/>
    </location>
    <ligand>
        <name>substrate</name>
    </ligand>
</feature>
<comment type="pathway">
    <text evidence="10">Carbohydrate degradation.</text>
</comment>
<comment type="cofactor">
    <cofactor evidence="3">
        <name>Co(2+)</name>
        <dbReference type="ChEBI" id="CHEBI:48828"/>
    </cofactor>
</comment>
<comment type="catalytic activity">
    <reaction evidence="1 10 11">
        <text>D-ribulose 5-phosphate = D-xylulose 5-phosphate</text>
        <dbReference type="Rhea" id="RHEA:13677"/>
        <dbReference type="ChEBI" id="CHEBI:57737"/>
        <dbReference type="ChEBI" id="CHEBI:58121"/>
        <dbReference type="EC" id="5.1.3.1"/>
    </reaction>
</comment>
<evidence type="ECO:0000256" key="9">
    <source>
        <dbReference type="ARBA" id="ARBA00023235"/>
    </source>
</evidence>
<keyword evidence="10 11" id="KW-0119">Carbohydrate metabolism</keyword>
<comment type="function">
    <text evidence="10">Catalyzes the reversible epimerization of D-ribulose 5-phosphate to D-xylulose 5-phosphate.</text>
</comment>
<evidence type="ECO:0000256" key="6">
    <source>
        <dbReference type="ARBA" id="ARBA00009541"/>
    </source>
</evidence>
<evidence type="ECO:0000256" key="3">
    <source>
        <dbReference type="ARBA" id="ARBA00001941"/>
    </source>
</evidence>
<dbReference type="PROSITE" id="PS01085">
    <property type="entry name" value="RIBUL_P_3_EPIMER_1"/>
    <property type="match status" value="1"/>
</dbReference>
<dbReference type="Gene3D" id="3.20.20.70">
    <property type="entry name" value="Aldolase class I"/>
    <property type="match status" value="1"/>
</dbReference>
<comment type="cofactor">
    <cofactor evidence="10">
        <name>a divalent metal cation</name>
        <dbReference type="ChEBI" id="CHEBI:60240"/>
    </cofactor>
    <text evidence="10">Binds 1 divalent metal cation per subunit.</text>
</comment>
<evidence type="ECO:0000256" key="8">
    <source>
        <dbReference type="ARBA" id="ARBA00022723"/>
    </source>
</evidence>
<feature type="binding site" evidence="10">
    <location>
        <position position="43"/>
    </location>
    <ligand>
        <name>a divalent metal cation</name>
        <dbReference type="ChEBI" id="CHEBI:60240"/>
    </ligand>
</feature>
<keyword evidence="13" id="KW-1185">Reference proteome</keyword>
<dbReference type="InterPro" id="IPR026019">
    <property type="entry name" value="Ribul_P_3_epim"/>
</dbReference>
<comment type="cofactor">
    <cofactor evidence="2">
        <name>Mn(2+)</name>
        <dbReference type="ChEBI" id="CHEBI:29035"/>
    </cofactor>
</comment>
<evidence type="ECO:0000313" key="13">
    <source>
        <dbReference type="Proteomes" id="UP001575105"/>
    </source>
</evidence>
<comment type="cofactor">
    <cofactor evidence="5">
        <name>Fe(2+)</name>
        <dbReference type="ChEBI" id="CHEBI:29033"/>
    </cofactor>
</comment>
<feature type="binding site" evidence="10">
    <location>
        <position position="77"/>
    </location>
    <ligand>
        <name>substrate</name>
    </ligand>
</feature>
<dbReference type="PIRSF" id="PIRSF001461">
    <property type="entry name" value="RPE"/>
    <property type="match status" value="1"/>
</dbReference>
<evidence type="ECO:0000256" key="4">
    <source>
        <dbReference type="ARBA" id="ARBA00001947"/>
    </source>
</evidence>
<feature type="binding site" evidence="10">
    <location>
        <position position="191"/>
    </location>
    <ligand>
        <name>a divalent metal cation</name>
        <dbReference type="ChEBI" id="CHEBI:60240"/>
    </ligand>
</feature>
<sequence>MKKLNLTEPPPHPLVAASILSADFGRMEQECRDVLDKGADLLHLDVMDGHFVPNLTMGVDMCRALRKHFPHTYLDVHLMVEHPAHFVEMFAEAGASLFAFHAEVARPHRRHDGVKAEALIERIHKLGMQAGMVINPATPADALEPWLEELDLVLVMSVNPGRSGQRFIPDVLEKARWLRERLGPHQRLEMDGGLNGKTSQQAVAAGVDVLVTASALFGAEDRKSVIDTLHAAGDVG</sequence>
<dbReference type="InterPro" id="IPR000056">
    <property type="entry name" value="Ribul_P_3_epim-like"/>
</dbReference>
<evidence type="ECO:0000256" key="2">
    <source>
        <dbReference type="ARBA" id="ARBA00001936"/>
    </source>
</evidence>
<dbReference type="NCBIfam" id="TIGR01163">
    <property type="entry name" value="rpe"/>
    <property type="match status" value="1"/>
</dbReference>
<comment type="cofactor">
    <cofactor evidence="4">
        <name>Zn(2+)</name>
        <dbReference type="ChEBI" id="CHEBI:29105"/>
    </cofactor>
</comment>
<dbReference type="EC" id="5.1.3.1" evidence="7 10"/>
<dbReference type="EMBL" id="JBGUBD010000002">
    <property type="protein sequence ID" value="MFA9477359.1"/>
    <property type="molecule type" value="Genomic_DNA"/>
</dbReference>
<evidence type="ECO:0000256" key="7">
    <source>
        <dbReference type="ARBA" id="ARBA00013188"/>
    </source>
</evidence>
<feature type="binding site" evidence="10">
    <location>
        <position position="18"/>
    </location>
    <ligand>
        <name>substrate</name>
    </ligand>
</feature>
<evidence type="ECO:0000256" key="5">
    <source>
        <dbReference type="ARBA" id="ARBA00001954"/>
    </source>
</evidence>
<comment type="caution">
    <text evidence="12">The sequence shown here is derived from an EMBL/GenBank/DDBJ whole genome shotgun (WGS) entry which is preliminary data.</text>
</comment>
<comment type="similarity">
    <text evidence="6 10 11">Belongs to the ribulose-phosphate 3-epimerase family.</text>
</comment>
<dbReference type="NCBIfam" id="NF004076">
    <property type="entry name" value="PRK05581.1-4"/>
    <property type="match status" value="1"/>
</dbReference>
<comment type="caution">
    <text evidence="10">Lacks conserved residue(s) required for the propagation of feature annotation.</text>
</comment>
<accession>A0ABV4U3E1</accession>
<evidence type="ECO:0000256" key="10">
    <source>
        <dbReference type="HAMAP-Rule" id="MF_02227"/>
    </source>
</evidence>
<dbReference type="HAMAP" id="MF_02227">
    <property type="entry name" value="RPE"/>
    <property type="match status" value="1"/>
</dbReference>
<dbReference type="InterPro" id="IPR011060">
    <property type="entry name" value="RibuloseP-bd_barrel"/>
</dbReference>
<dbReference type="SUPFAM" id="SSF51366">
    <property type="entry name" value="Ribulose-phoshate binding barrel"/>
    <property type="match status" value="1"/>
</dbReference>
<feature type="binding site" evidence="10">
    <location>
        <position position="45"/>
    </location>
    <ligand>
        <name>a divalent metal cation</name>
        <dbReference type="ChEBI" id="CHEBI:60240"/>
    </ligand>
</feature>
<feature type="active site" description="Proton donor" evidence="10">
    <location>
        <position position="191"/>
    </location>
</feature>
<proteinExistence type="inferred from homology"/>